<proteinExistence type="predicted"/>
<protein>
    <recommendedName>
        <fullName evidence="1">6-hydroxymethylpterin diphosphokinase MptE-like domain-containing protein</fullName>
    </recommendedName>
</protein>
<keyword evidence="3" id="KW-1185">Reference proteome</keyword>
<dbReference type="PANTHER" id="PTHR41786">
    <property type="entry name" value="MOTILITY ACCESSORY FACTOR MAF"/>
    <property type="match status" value="1"/>
</dbReference>
<feature type="domain" description="6-hydroxymethylpterin diphosphokinase MptE-like" evidence="1">
    <location>
        <begin position="181"/>
        <end position="347"/>
    </location>
</feature>
<dbReference type="EMBL" id="JAUSWN010000006">
    <property type="protein sequence ID" value="MDQ0479237.1"/>
    <property type="molecule type" value="Genomic_DNA"/>
</dbReference>
<name>A0ABU0JQ69_HATLI</name>
<accession>A0ABU0JQ69</accession>
<reference evidence="2 3" key="1">
    <citation type="submission" date="2023-07" db="EMBL/GenBank/DDBJ databases">
        <title>Genomic Encyclopedia of Type Strains, Phase IV (KMG-IV): sequencing the most valuable type-strain genomes for metagenomic binning, comparative biology and taxonomic classification.</title>
        <authorList>
            <person name="Goeker M."/>
        </authorList>
    </citation>
    <scope>NUCLEOTIDE SEQUENCE [LARGE SCALE GENOMIC DNA]</scope>
    <source>
        <strain evidence="2 3">DSM 1400</strain>
    </source>
</reference>
<comment type="caution">
    <text evidence="2">The sequence shown here is derived from an EMBL/GenBank/DDBJ whole genome shotgun (WGS) entry which is preliminary data.</text>
</comment>
<dbReference type="PANTHER" id="PTHR41786:SF1">
    <property type="entry name" value="6-HYDROXYMETHYLPTERIN DIPHOSPHOKINASE MPTE-LIKE DOMAIN-CONTAINING PROTEIN"/>
    <property type="match status" value="1"/>
</dbReference>
<dbReference type="InterPro" id="IPR002826">
    <property type="entry name" value="MptE-like"/>
</dbReference>
<evidence type="ECO:0000313" key="3">
    <source>
        <dbReference type="Proteomes" id="UP001224418"/>
    </source>
</evidence>
<sequence>MIVNYDFDIEESKDGLKILKIHKNDKKIYIGSKYRMKECIDKILKEDYKGEDGFTFIIFGTPMEEYIKGICKNHKNIKVIIFEPNINLIEYIKNNYEEYKFLQEENIYLLNAKNEEEVYLSLKKLIQEFDLTKIIYKSFLNYDKIYEQQMYKFNKVVKNAINDIAIKRNTQMYFYKRWFETLTKNLKYMIGATPINLLEDKYKNTPAIIVSAGPSLNKNIDDLHNINKDILIFSGGRTLRSLVEKNIEPSLIGVVDPGEISYKLVENYIEKTKSPLLFYEGTNEKVVEAHKGQKIIFTQNSMMHNVFGMEIEDIGIGGSIAHDLTATAKYLGCNPIIFIGQDLAYTGEKYHADIAINQFKKVDENSVANDEENIYVEDINGHKVKTSKVLDNFRREMEIFIESNKDTTFINATEGGAKIKGTVQMTLKDAISKYKLNSKISFMQNIEQVDGNKIKNNTIKILNEIIESDQEIIKQGTKALDVIKDLNICLRTGEKSKINKCLKSLNNIDDEIREYYEKLDILRSIIYPTIYNILSGKKPKTHKEIIENNKFLYKSILDVSKEVLEPIKNVKNEIETMEIKYD</sequence>
<organism evidence="2 3">
    <name type="scientific">Hathewaya limosa</name>
    <name type="common">Clostridium limosum</name>
    <dbReference type="NCBI Taxonomy" id="1536"/>
    <lineage>
        <taxon>Bacteria</taxon>
        <taxon>Bacillati</taxon>
        <taxon>Bacillota</taxon>
        <taxon>Clostridia</taxon>
        <taxon>Eubacteriales</taxon>
        <taxon>Clostridiaceae</taxon>
        <taxon>Hathewaya</taxon>
    </lineage>
</organism>
<gene>
    <name evidence="2" type="ORF">QOZ93_000977</name>
</gene>
<evidence type="ECO:0000313" key="2">
    <source>
        <dbReference type="EMBL" id="MDQ0479237.1"/>
    </source>
</evidence>
<dbReference type="Proteomes" id="UP001224418">
    <property type="component" value="Unassembled WGS sequence"/>
</dbReference>
<dbReference type="Pfam" id="PF01973">
    <property type="entry name" value="MptE-like"/>
    <property type="match status" value="1"/>
</dbReference>
<dbReference type="RefSeq" id="WP_307355328.1">
    <property type="nucleotide sequence ID" value="NZ_BAAACJ010000012.1"/>
</dbReference>
<evidence type="ECO:0000259" key="1">
    <source>
        <dbReference type="Pfam" id="PF01973"/>
    </source>
</evidence>